<protein>
    <submittedName>
        <fullName evidence="4">C-&gt;U-editing enzyme APOBEC-1</fullName>
    </submittedName>
</protein>
<gene>
    <name evidence="4" type="ORF">N339_03265</name>
</gene>
<evidence type="ECO:0000256" key="1">
    <source>
        <dbReference type="ARBA" id="ARBA00022490"/>
    </source>
</evidence>
<dbReference type="GO" id="GO:0005737">
    <property type="term" value="C:cytoplasm"/>
    <property type="evidence" value="ECO:0007669"/>
    <property type="project" value="TreeGrafter"/>
</dbReference>
<keyword evidence="5" id="KW-1185">Reference proteome</keyword>
<dbReference type="Gene3D" id="3.40.140.10">
    <property type="entry name" value="Cytidine Deaminase, domain 2"/>
    <property type="match status" value="1"/>
</dbReference>
<keyword evidence="3" id="KW-0378">Hydrolase</keyword>
<dbReference type="GO" id="GO:0003723">
    <property type="term" value="F:RNA binding"/>
    <property type="evidence" value="ECO:0007669"/>
    <property type="project" value="TreeGrafter"/>
</dbReference>
<dbReference type="GO" id="GO:0016554">
    <property type="term" value="P:cytidine to uridine editing"/>
    <property type="evidence" value="ECO:0007669"/>
    <property type="project" value="TreeGrafter"/>
</dbReference>
<dbReference type="PANTHER" id="PTHR13857:SF26">
    <property type="entry name" value="C-U-EDITING ENZYME APOBEC-1"/>
    <property type="match status" value="1"/>
</dbReference>
<reference evidence="4 5" key="1">
    <citation type="submission" date="2014-04" db="EMBL/GenBank/DDBJ databases">
        <title>Genome evolution of avian class.</title>
        <authorList>
            <person name="Zhang G."/>
            <person name="Li C."/>
        </authorList>
    </citation>
    <scope>NUCLEOTIDE SEQUENCE [LARGE SCALE GENOMIC DNA]</scope>
    <source>
        <strain evidence="4">BGI_N339</strain>
    </source>
</reference>
<dbReference type="InterPro" id="IPR050610">
    <property type="entry name" value="APOBEC_Cyt_Deaminase"/>
</dbReference>
<organism evidence="4 5">
    <name type="scientific">Pterocles gutturalis</name>
    <name type="common">yellow-throated sandgrouse</name>
    <dbReference type="NCBI Taxonomy" id="240206"/>
    <lineage>
        <taxon>Eukaryota</taxon>
        <taxon>Metazoa</taxon>
        <taxon>Chordata</taxon>
        <taxon>Craniata</taxon>
        <taxon>Vertebrata</taxon>
        <taxon>Euteleostomi</taxon>
        <taxon>Archelosauria</taxon>
        <taxon>Archosauria</taxon>
        <taxon>Dinosauria</taxon>
        <taxon>Saurischia</taxon>
        <taxon>Theropoda</taxon>
        <taxon>Coelurosauria</taxon>
        <taxon>Aves</taxon>
        <taxon>Neognathae</taxon>
        <taxon>Neoaves</taxon>
        <taxon>Columbimorphae</taxon>
        <taxon>Pterocliformes</taxon>
        <taxon>Pteroclidae</taxon>
        <taxon>Pterocles</taxon>
    </lineage>
</organism>
<keyword evidence="2" id="KW-0479">Metal-binding</keyword>
<dbReference type="GO" id="GO:0004126">
    <property type="term" value="F:cytidine deaminase activity"/>
    <property type="evidence" value="ECO:0007669"/>
    <property type="project" value="TreeGrafter"/>
</dbReference>
<evidence type="ECO:0000313" key="5">
    <source>
        <dbReference type="Proteomes" id="UP000053149"/>
    </source>
</evidence>
<accession>A0A093CIQ8</accession>
<evidence type="ECO:0000256" key="3">
    <source>
        <dbReference type="ARBA" id="ARBA00022801"/>
    </source>
</evidence>
<dbReference type="PANTHER" id="PTHR13857">
    <property type="entry name" value="MRNA EDITING ENZYME"/>
    <property type="match status" value="1"/>
</dbReference>
<name>A0A093CIQ8_9AVES</name>
<feature type="non-terminal residue" evidence="4">
    <location>
        <position position="1"/>
    </location>
</feature>
<dbReference type="Proteomes" id="UP000053149">
    <property type="component" value="Unassembled WGS sequence"/>
</dbReference>
<dbReference type="GO" id="GO:0046872">
    <property type="term" value="F:metal ion binding"/>
    <property type="evidence" value="ECO:0007669"/>
    <property type="project" value="UniProtKB-KW"/>
</dbReference>
<evidence type="ECO:0000256" key="2">
    <source>
        <dbReference type="ARBA" id="ARBA00022723"/>
    </source>
</evidence>
<dbReference type="Pfam" id="PF18774">
    <property type="entry name" value="APOBEC4_like"/>
    <property type="match status" value="1"/>
</dbReference>
<dbReference type="GO" id="GO:0005634">
    <property type="term" value="C:nucleus"/>
    <property type="evidence" value="ECO:0007669"/>
    <property type="project" value="TreeGrafter"/>
</dbReference>
<sequence>RWKIQPNYFKINNLPGQHPRVVCLLYAIRWSRSTLWKSWCSNNSTQHAEVNFLENCFKGNPSVFCFMTWPFFHTTPHGKCCRRTPEFLGVHPNVTLKIRAAKLFKHLDRYNQQGLRNVAMNGVVIRIINL</sequence>
<dbReference type="EMBL" id="KL241374">
    <property type="protein sequence ID" value="KFV12217.1"/>
    <property type="molecule type" value="Genomic_DNA"/>
</dbReference>
<dbReference type="AlphaFoldDB" id="A0A093CIQ8"/>
<keyword evidence="1" id="KW-0963">Cytoplasm</keyword>
<feature type="non-terminal residue" evidence="4">
    <location>
        <position position="130"/>
    </location>
</feature>
<dbReference type="InterPro" id="IPR041547">
    <property type="entry name" value="APOBEC1"/>
</dbReference>
<proteinExistence type="predicted"/>
<evidence type="ECO:0000313" key="4">
    <source>
        <dbReference type="EMBL" id="KFV12217.1"/>
    </source>
</evidence>